<dbReference type="EMBL" id="ATMH01011947">
    <property type="protein sequence ID" value="EPY15576.1"/>
    <property type="molecule type" value="Genomic_DNA"/>
</dbReference>
<keyword evidence="3" id="KW-1185">Reference proteome</keyword>
<feature type="region of interest" description="Disordered" evidence="1">
    <location>
        <begin position="1"/>
        <end position="76"/>
    </location>
</feature>
<protein>
    <submittedName>
        <fullName evidence="2">Uncharacterized protein</fullName>
    </submittedName>
</protein>
<sequence>MRPTTGARASQPQLADPTLPPLSQKGKQQPAHSRNFLQPGTAACGDPTGNAPILSRGADERSGPVNAKHPRGSSVKGWIRRQASFMRRLSKNSYCGGSQQRQGIADGTLLQIAALGAEGDNTSEGKESEAAMLVVTAVRHKRWTFMCPREVGMQRTRLSATDAQGSDGCVTNPLEAPRAKASQPQEQQHNPTDGTTAAWPVPGVGAATAAPPHVRDTYRDCFVHTLPSQHKSPLGRLFSFQRLSIRRVAASAIDAAVTASSATGVKVVGSGGERHTLCCTPRLSPRREEKYKRCKPTPLSVELLQSQR</sequence>
<dbReference type="Proteomes" id="UP000015354">
    <property type="component" value="Unassembled WGS sequence"/>
</dbReference>
<gene>
    <name evidence="2" type="ORF">STCU_11919</name>
</gene>
<proteinExistence type="predicted"/>
<dbReference type="AlphaFoldDB" id="S9ULM8"/>
<reference evidence="2 3" key="1">
    <citation type="journal article" date="2013" name="PLoS ONE">
        <title>Predicting the Proteins of Angomonas deanei, Strigomonas culicis and Their Respective Endosymbionts Reveals New Aspects of the Trypanosomatidae Family.</title>
        <authorList>
            <person name="Motta M.C."/>
            <person name="Martins A.C."/>
            <person name="de Souza S.S."/>
            <person name="Catta-Preta C.M."/>
            <person name="Silva R."/>
            <person name="Klein C.C."/>
            <person name="de Almeida L.G."/>
            <person name="de Lima Cunha O."/>
            <person name="Ciapina L.P."/>
            <person name="Brocchi M."/>
            <person name="Colabardini A.C."/>
            <person name="de Araujo Lima B."/>
            <person name="Machado C.R."/>
            <person name="de Almeida Soares C.M."/>
            <person name="Probst C.M."/>
            <person name="de Menezes C.B."/>
            <person name="Thompson C.E."/>
            <person name="Bartholomeu D.C."/>
            <person name="Gradia D.F."/>
            <person name="Pavoni D.P."/>
            <person name="Grisard E.C."/>
            <person name="Fantinatti-Garboggini F."/>
            <person name="Marchini F.K."/>
            <person name="Rodrigues-Luiz G.F."/>
            <person name="Wagner G."/>
            <person name="Goldman G.H."/>
            <person name="Fietto J.L."/>
            <person name="Elias M.C."/>
            <person name="Goldman M.H."/>
            <person name="Sagot M.F."/>
            <person name="Pereira M."/>
            <person name="Stoco P.H."/>
            <person name="de Mendonca-Neto R.P."/>
            <person name="Teixeira S.M."/>
            <person name="Maciel T.E."/>
            <person name="de Oliveira Mendes T.A."/>
            <person name="Urmenyi T.P."/>
            <person name="de Souza W."/>
            <person name="Schenkman S."/>
            <person name="de Vasconcelos A.T."/>
        </authorList>
    </citation>
    <scope>NUCLEOTIDE SEQUENCE [LARGE SCALE GENOMIC DNA]</scope>
</reference>
<feature type="compositionally biased region" description="Polar residues" evidence="1">
    <location>
        <begin position="182"/>
        <end position="195"/>
    </location>
</feature>
<evidence type="ECO:0000313" key="2">
    <source>
        <dbReference type="EMBL" id="EPY15576.1"/>
    </source>
</evidence>
<comment type="caution">
    <text evidence="2">The sequence shown here is derived from an EMBL/GenBank/DDBJ whole genome shotgun (WGS) entry which is preliminary data.</text>
</comment>
<name>S9ULM8_9TRYP</name>
<accession>S9ULM8</accession>
<organism evidence="2 3">
    <name type="scientific">Strigomonas culicis</name>
    <dbReference type="NCBI Taxonomy" id="28005"/>
    <lineage>
        <taxon>Eukaryota</taxon>
        <taxon>Discoba</taxon>
        <taxon>Euglenozoa</taxon>
        <taxon>Kinetoplastea</taxon>
        <taxon>Metakinetoplastina</taxon>
        <taxon>Trypanosomatida</taxon>
        <taxon>Trypanosomatidae</taxon>
        <taxon>Strigomonadinae</taxon>
        <taxon>Strigomonas</taxon>
    </lineage>
</organism>
<evidence type="ECO:0000256" key="1">
    <source>
        <dbReference type="SAM" id="MobiDB-lite"/>
    </source>
</evidence>
<feature type="compositionally biased region" description="Low complexity" evidence="1">
    <location>
        <begin position="196"/>
        <end position="210"/>
    </location>
</feature>
<feature type="compositionally biased region" description="Polar residues" evidence="1">
    <location>
        <begin position="25"/>
        <end position="38"/>
    </location>
</feature>
<feature type="region of interest" description="Disordered" evidence="1">
    <location>
        <begin position="158"/>
        <end position="210"/>
    </location>
</feature>
<evidence type="ECO:0000313" key="3">
    <source>
        <dbReference type="Proteomes" id="UP000015354"/>
    </source>
</evidence>